<accession>A0AA90SLV9</accession>
<name>A0AA90SLV9_9GAMM</name>
<sequence length="202" mass="22875">MKIIVFVIGVFFSSVSLGIHTFTFDDGTLISASKIRVLANNKYVVNLEGCHINGRKACAAYIGIEATHINSVALHETKFLQKLFFSFNDGSYEIYGFCWNEDLGNVTDNTFTVQRDSNYIIKNIIYPSGNEYPFSHVENVFKKRSRAYESHKVIGFLRTLYDYKHYDKVGGRNYITGCSASNKVYLVADYIAAMPPGLDVVW</sequence>
<organism evidence="1 2">
    <name type="scientific">Candidatus Endonucleibacter bathymodioli</name>
    <dbReference type="NCBI Taxonomy" id="539814"/>
    <lineage>
        <taxon>Bacteria</taxon>
        <taxon>Pseudomonadati</taxon>
        <taxon>Pseudomonadota</taxon>
        <taxon>Gammaproteobacteria</taxon>
        <taxon>Oceanospirillales</taxon>
        <taxon>Endozoicomonadaceae</taxon>
        <taxon>Candidatus Endonucleibacter</taxon>
    </lineage>
</organism>
<keyword evidence="2" id="KW-1185">Reference proteome</keyword>
<evidence type="ECO:0000313" key="1">
    <source>
        <dbReference type="EMBL" id="MDP0588256.1"/>
    </source>
</evidence>
<protein>
    <submittedName>
        <fullName evidence="1">Uncharacterized protein</fullName>
    </submittedName>
</protein>
<evidence type="ECO:0000313" key="2">
    <source>
        <dbReference type="Proteomes" id="UP001178148"/>
    </source>
</evidence>
<proteinExistence type="predicted"/>
<dbReference type="EMBL" id="JASXSV010000003">
    <property type="protein sequence ID" value="MDP0588256.1"/>
    <property type="molecule type" value="Genomic_DNA"/>
</dbReference>
<comment type="caution">
    <text evidence="1">The sequence shown here is derived from an EMBL/GenBank/DDBJ whole genome shotgun (WGS) entry which is preliminary data.</text>
</comment>
<dbReference type="AlphaFoldDB" id="A0AA90SLV9"/>
<gene>
    <name evidence="1" type="ORF">QS748_03265</name>
</gene>
<reference evidence="1 2" key="1">
    <citation type="journal article" date="2023" name="bioRxiv">
        <title>An intranuclear bacterial parasite of deep-sea mussels expresses apoptosis inhibitors acquired from its host.</title>
        <authorList>
            <person name="Gonzalez Porras M.A."/>
            <person name="Assie A."/>
            <person name="Tietjen M."/>
            <person name="Violette M."/>
            <person name="Kleiner M."/>
            <person name="Gruber-Vodicka H."/>
            <person name="Dubilier N."/>
            <person name="Leisch N."/>
        </authorList>
    </citation>
    <scope>NUCLEOTIDE SEQUENCE [LARGE SCALE GENOMIC DNA]</scope>
    <source>
        <strain evidence="1">IAP13</strain>
    </source>
</reference>
<dbReference type="Proteomes" id="UP001178148">
    <property type="component" value="Unassembled WGS sequence"/>
</dbReference>